<dbReference type="SMART" id="SM00249">
    <property type="entry name" value="PHD"/>
    <property type="match status" value="1"/>
</dbReference>
<keyword evidence="8" id="KW-0863">Zinc-finger</keyword>
<dbReference type="GO" id="GO:0008270">
    <property type="term" value="F:zinc ion binding"/>
    <property type="evidence" value="ECO:0007669"/>
    <property type="project" value="UniProtKB-KW"/>
</dbReference>
<feature type="compositionally biased region" description="Low complexity" evidence="15">
    <location>
        <begin position="438"/>
        <end position="452"/>
    </location>
</feature>
<keyword evidence="12" id="KW-0804">Transcription</keyword>
<feature type="compositionally biased region" description="Low complexity" evidence="15">
    <location>
        <begin position="1138"/>
        <end position="1171"/>
    </location>
</feature>
<accession>A0A8J5JSA9</accession>
<dbReference type="EMBL" id="JAHLQT010030594">
    <property type="protein sequence ID" value="KAG7160855.1"/>
    <property type="molecule type" value="Genomic_DNA"/>
</dbReference>
<evidence type="ECO:0000313" key="19">
    <source>
        <dbReference type="Proteomes" id="UP000747542"/>
    </source>
</evidence>
<dbReference type="InterPro" id="IPR001214">
    <property type="entry name" value="SET_dom"/>
</dbReference>
<dbReference type="InterPro" id="IPR046341">
    <property type="entry name" value="SET_dom_sf"/>
</dbReference>
<feature type="compositionally biased region" description="Low complexity" evidence="15">
    <location>
        <begin position="281"/>
        <end position="300"/>
    </location>
</feature>
<feature type="region of interest" description="Disordered" evidence="15">
    <location>
        <begin position="1560"/>
        <end position="1622"/>
    </location>
</feature>
<feature type="region of interest" description="Disordered" evidence="15">
    <location>
        <begin position="1"/>
        <end position="20"/>
    </location>
</feature>
<feature type="non-terminal residue" evidence="18">
    <location>
        <position position="1"/>
    </location>
</feature>
<dbReference type="Pfam" id="PF05965">
    <property type="entry name" value="FYRC"/>
    <property type="match status" value="1"/>
</dbReference>
<keyword evidence="13" id="KW-0539">Nucleus</keyword>
<keyword evidence="11" id="KW-0805">Transcription regulation</keyword>
<protein>
    <submittedName>
        <fullName evidence="18">Histone-lysine N-methyltransferase trr-like</fullName>
    </submittedName>
</protein>
<comment type="subcellular location">
    <subcellularLocation>
        <location evidence="1">Nucleus</location>
    </subcellularLocation>
</comment>
<dbReference type="PANTHER" id="PTHR45888:SF6">
    <property type="entry name" value="HL01030P-RELATED"/>
    <property type="match status" value="1"/>
</dbReference>
<evidence type="ECO:0000256" key="8">
    <source>
        <dbReference type="ARBA" id="ARBA00022771"/>
    </source>
</evidence>
<dbReference type="SUPFAM" id="SSF82199">
    <property type="entry name" value="SET domain"/>
    <property type="match status" value="1"/>
</dbReference>
<dbReference type="InterPro" id="IPR001965">
    <property type="entry name" value="Znf_PHD"/>
</dbReference>
<feature type="compositionally biased region" description="Pro residues" evidence="15">
    <location>
        <begin position="1102"/>
        <end position="1118"/>
    </location>
</feature>
<evidence type="ECO:0000256" key="12">
    <source>
        <dbReference type="ARBA" id="ARBA00023163"/>
    </source>
</evidence>
<dbReference type="GO" id="GO:0045944">
    <property type="term" value="P:positive regulation of transcription by RNA polymerase II"/>
    <property type="evidence" value="ECO:0007669"/>
    <property type="project" value="TreeGrafter"/>
</dbReference>
<dbReference type="PANTHER" id="PTHR45888">
    <property type="entry name" value="HL01030P-RELATED"/>
    <property type="match status" value="1"/>
</dbReference>
<keyword evidence="5" id="KW-0949">S-adenosyl-L-methionine</keyword>
<dbReference type="GO" id="GO:0032259">
    <property type="term" value="P:methylation"/>
    <property type="evidence" value="ECO:0007669"/>
    <property type="project" value="UniProtKB-KW"/>
</dbReference>
<dbReference type="InterPro" id="IPR003888">
    <property type="entry name" value="FYrich_N"/>
</dbReference>
<sequence>MKQQKANHHQQQETLGPVELNLSDMDYEKLKADVLSVGNQSVGIPPISGGQIVSNNGGVRQPYQRIVGPVQPPSTTQQTHQVPGPVQPMTRPVRPQADPGMHPALLQAVGSRGTVPSTPGTVNIKTLPPPPHPPDNPQTDAERQQQLQYEQWLAQQHNLIGNQQRYYETEIIKLRKQRKSLNSRQRTLKKNGQELNEHDAAELARVQREASAIQRHLEQCRKSARQHAMIMQEYNNKKRNRQTHINVLNTQGGVMSASPGTMMTGASPIGPTGSSPMHSTPQSPLMSPSPSSQPGMGLSPMVPSPHTPVASPNPTIVPQHSPHAMVVPGPHPSPGESPFSPQTRMPSPGGGYPDQGPRPTYPGTPQGMTHHMMVPQMRVRMPVHSPGTQTVQPGQMSPHMMGVRSTYPQAGVMMPQGQGPSMMMRHQYPQGVMPLRRPSGSGPVPSPGSVGPIPSPSGPVPSPLGGGMAMKPSPVHSGLKSPVPLASPSSCGPVPSPISGNMSMKPSPVHSGLRSPVPLASPQMRPHSVENPSTPLTPRSVGTGEIGGAPHTPHSDIGGASSNSSQVNSPHPSVPTPTSDAVPSPASSSTPSSVGGGTIAPRSGGGGGGNANNPNNPAPLPPYIRRFGYFKPGLRGGTLLRSRWGHFKFGLKGGAPLGEVENNAVQTTSSNALVTMPPTNTTASISTSSSPILRLTNLMAPSIKNEVETHEGQEGLAHVLSESVKGPVVRMIGGGGTRSVQSTYSPAGLTTSMITQMSSCANKVVVPEPLKSEIPPSSRHQAVIGIPGGGAIFSQNSMYPSHTVAVAPGIRLPSVNASGNYPSNTATGCIATPSTGVLGVTVGTSGNGGISGSLVPPPIMSVTSSTPATTGLYNSNTVPTCISRPLDEVSTHSTMVSINDQVSGISSGLTNYANNIGLPTSSMSAMTHTTSSLGRPLVSVPLQQIGLQSRPLLNTSGTPTVATQQLRTLPSIGQLQQGTRQFRTQVMRAPVSQTGIHDSEGQKVVTQQHVMHQSIGQPVGVLSSGVPQSVGQQTWIQTSSGTLSQGGVVMQGGVPQTVGVRMVTQPMMVQQTIVRSGSVMVRPGASGQVRMMMIHGGQPVRTPSPPVIRPTMMPPPAVKSPAGHSASPVPRVSPAPSPLSNHPSPHSPQITGPSPLLGSPAPSPHSSLPTLSSIIKREPDEERPGPCGTPNIPHSSVGIPQPPGTLHVTVSGTVPQTTTQLPLINHPHLTTQGSSILTGPIKSEGLSEGMSKESSNALLKQLLENTGCASPMQQPAQGQLVLFRSTQGTIPMQSSHLSQVASQVPNPTPIIVPRSVVPVSAQSSHAPVLHSTSAASIMSQNTDIQQQHHTVITPGTQPQTLGPSPQIMQRSVVVSSGPPPTGGTHTVVLGQQQQIIAQPGTQVNLSHSVARLGVPYTGQSHPVQHPVTPHPSSQHAGIRQVTTHHISHPGMIPSSGHHVVPGQLTHQTITVSHPSRPLGHPGAPSGPHMVVHPGLRPSHPGQHPLANAHPPGTHLISGSHPALNATVMNATPTPASMADRINSDPALKTEMRVMIPETVMGTGTSTGEHTPEMTTPNEGSDSMDPEELKRAKKRAQQARRKSQSKDTKVQPAKRARQGSRVEEDYDAYIESVMQQLRSMPPLTIMEPEVPRNFNLCPMFGSGDLTKLGRRDYNHRQGVLEGSEGHATIKNVTDYYNTQPFGDKLPLVTPAKTAPTQRGFYIHEFTPPKIGLPLDEYQEGDSVSGSNRPTPAPTPTRDADSPDTVLSSSSPECILPESPLPFKGLRLVDMDEDPQEEQRDRSLSPAIPLLIPTPIRPGQLPFLPSLDKDSKDIPELDKENIGRLSSITMKSRVGQSPALPLKDMGNVTVTLTLSSQAGEDVSGVLRSLANLLNIPPPSSYQMADRFEAPKLPRLYRHKHPKDGKEQVVDIQSILNGQARFCRHCDIIILKDILCKRVSELPFLNKEEYGSVEEVTFCSQQCYVQFALSHRMVVDERGKHEGTSRFSKQRDSLGDMKDPSIMSDDALPDWTKDEDMDEVLRVPRLEDSLLSRPNKHKIEDDEDQFPKQPDGKRFRGHKYKCWTPSALTLPENYEKPTPKEMTDLLFRMGITYRKHRLRDDTRQCVLCNLYGDYVADGPSRLLNFDVDKWVHLNCALWAEDVYETMNGALMNVEAAMKKVAASVCEHCDQPGASVKCFKVRCSKVYHLNCAVKEGCTFYKNKTVYCQEHINKGEKDNELSTLSVFRRVFIDRDENRQVASVMHHADMSYILRIGSLILLSIGQLFPHQLQAFHTPYCIYPVGYQVIRFYWSMRRLHKRCAYECSIHENDGQPEFRITVKEDGHDDHTFISCSPKGVWNKVLEPLAEMRQKADVVRLFPQYISGEDLFGLTEPAIVRILESLPGIDTLGDYNFKFGRNPLFELPLAVNPSGCARAEPFNKLHLKRYHGMRTSAGSVRTSSNCRNAASVATLTMAYDPFVPYSKLHVHSRSSQYKKMKNEWRSVVYLARSKIQGLGLYAARDIEKNTMIIEYIGEIIRSELAEVREKRYEAQNRGIYMFRLDDQRVVDATVTGGLARYVNHSCGPNCYTETIEVERDLKILIISNRKILRGEEVRVLI</sequence>
<dbReference type="GO" id="GO:0044666">
    <property type="term" value="C:MLL3/4 complex"/>
    <property type="evidence" value="ECO:0007669"/>
    <property type="project" value="TreeGrafter"/>
</dbReference>
<evidence type="ECO:0000256" key="14">
    <source>
        <dbReference type="SAM" id="Coils"/>
    </source>
</evidence>
<feature type="region of interest" description="Disordered" evidence="15">
    <location>
        <begin position="431"/>
        <end position="619"/>
    </location>
</feature>
<dbReference type="Proteomes" id="UP000747542">
    <property type="component" value="Unassembled WGS sequence"/>
</dbReference>
<evidence type="ECO:0000259" key="17">
    <source>
        <dbReference type="PROSITE" id="PS51805"/>
    </source>
</evidence>
<dbReference type="SMART" id="SM00542">
    <property type="entry name" value="FYRC"/>
    <property type="match status" value="1"/>
</dbReference>
<feature type="compositionally biased region" description="Basic residues" evidence="15">
    <location>
        <begin position="1590"/>
        <end position="1602"/>
    </location>
</feature>
<feature type="compositionally biased region" description="Polar residues" evidence="15">
    <location>
        <begin position="560"/>
        <end position="571"/>
    </location>
</feature>
<dbReference type="Gene3D" id="3.30.40.10">
    <property type="entry name" value="Zinc/RING finger domain, C3HC4 (zinc finger)"/>
    <property type="match status" value="1"/>
</dbReference>
<evidence type="ECO:0000256" key="10">
    <source>
        <dbReference type="ARBA" id="ARBA00022853"/>
    </source>
</evidence>
<feature type="region of interest" description="Disordered" evidence="15">
    <location>
        <begin position="110"/>
        <end position="145"/>
    </location>
</feature>
<dbReference type="InterPro" id="IPR003889">
    <property type="entry name" value="FYrich_C"/>
</dbReference>
<organism evidence="18 19">
    <name type="scientific">Homarus americanus</name>
    <name type="common">American lobster</name>
    <dbReference type="NCBI Taxonomy" id="6706"/>
    <lineage>
        <taxon>Eukaryota</taxon>
        <taxon>Metazoa</taxon>
        <taxon>Ecdysozoa</taxon>
        <taxon>Arthropoda</taxon>
        <taxon>Crustacea</taxon>
        <taxon>Multicrustacea</taxon>
        <taxon>Malacostraca</taxon>
        <taxon>Eumalacostraca</taxon>
        <taxon>Eucarida</taxon>
        <taxon>Decapoda</taxon>
        <taxon>Pleocyemata</taxon>
        <taxon>Astacidea</taxon>
        <taxon>Nephropoidea</taxon>
        <taxon>Nephropidae</taxon>
        <taxon>Homarus</taxon>
    </lineage>
</organism>
<keyword evidence="6" id="KW-0479">Metal-binding</keyword>
<feature type="compositionally biased region" description="Pro residues" evidence="15">
    <location>
        <begin position="127"/>
        <end position="136"/>
    </location>
</feature>
<dbReference type="Pfam" id="PF13832">
    <property type="entry name" value="zf-HC5HC2H_2"/>
    <property type="match status" value="1"/>
</dbReference>
<feature type="region of interest" description="Disordered" evidence="15">
    <location>
        <begin position="1099"/>
        <end position="1171"/>
    </location>
</feature>
<feature type="compositionally biased region" description="Gly residues" evidence="15">
    <location>
        <begin position="594"/>
        <end position="610"/>
    </location>
</feature>
<evidence type="ECO:0000256" key="4">
    <source>
        <dbReference type="ARBA" id="ARBA00022679"/>
    </source>
</evidence>
<keyword evidence="7" id="KW-0677">Repeat</keyword>
<evidence type="ECO:0000256" key="6">
    <source>
        <dbReference type="ARBA" id="ARBA00022723"/>
    </source>
</evidence>
<feature type="compositionally biased region" description="Pro residues" evidence="15">
    <location>
        <begin position="453"/>
        <end position="462"/>
    </location>
</feature>
<keyword evidence="19" id="KW-1185">Reference proteome</keyword>
<dbReference type="Pfam" id="PF00856">
    <property type="entry name" value="SET"/>
    <property type="match status" value="1"/>
</dbReference>
<dbReference type="Gene3D" id="2.170.270.10">
    <property type="entry name" value="SET domain"/>
    <property type="match status" value="1"/>
</dbReference>
<dbReference type="InterPro" id="IPR034732">
    <property type="entry name" value="EPHD"/>
</dbReference>
<feature type="compositionally biased region" description="Polar residues" evidence="15">
    <location>
        <begin position="114"/>
        <end position="124"/>
    </location>
</feature>
<reference evidence="18" key="1">
    <citation type="journal article" date="2021" name="Sci. Adv.">
        <title>The American lobster genome reveals insights on longevity, neural, and immune adaptations.</title>
        <authorList>
            <person name="Polinski J.M."/>
            <person name="Zimin A.V."/>
            <person name="Clark K.F."/>
            <person name="Kohn A.B."/>
            <person name="Sadowski N."/>
            <person name="Timp W."/>
            <person name="Ptitsyn A."/>
            <person name="Khanna P."/>
            <person name="Romanova D.Y."/>
            <person name="Williams P."/>
            <person name="Greenwood S.J."/>
            <person name="Moroz L.L."/>
            <person name="Walt D.R."/>
            <person name="Bodnar A.G."/>
        </authorList>
    </citation>
    <scope>NUCLEOTIDE SEQUENCE</scope>
    <source>
        <strain evidence="18">GMGI-L3</strain>
    </source>
</reference>
<evidence type="ECO:0000259" key="16">
    <source>
        <dbReference type="PROSITE" id="PS50280"/>
    </source>
</evidence>
<evidence type="ECO:0000256" key="9">
    <source>
        <dbReference type="ARBA" id="ARBA00022833"/>
    </source>
</evidence>
<dbReference type="PROSITE" id="PS51543">
    <property type="entry name" value="FYRC"/>
    <property type="match status" value="1"/>
</dbReference>
<keyword evidence="9" id="KW-0862">Zinc</keyword>
<feature type="compositionally biased region" description="Basic and acidic residues" evidence="15">
    <location>
        <begin position="1997"/>
        <end position="2016"/>
    </location>
</feature>
<gene>
    <name evidence="18" type="primary">trr-L</name>
    <name evidence="18" type="ORF">Hamer_G007616</name>
</gene>
<feature type="region of interest" description="Disordered" evidence="15">
    <location>
        <begin position="1997"/>
        <end position="2026"/>
    </location>
</feature>
<feature type="compositionally biased region" description="Polar residues" evidence="15">
    <location>
        <begin position="1561"/>
        <end position="1580"/>
    </location>
</feature>
<dbReference type="PROSITE" id="PS50280">
    <property type="entry name" value="SET"/>
    <property type="match status" value="1"/>
</dbReference>
<dbReference type="GO" id="GO:0042800">
    <property type="term" value="F:histone H3K4 methyltransferase activity"/>
    <property type="evidence" value="ECO:0007669"/>
    <property type="project" value="TreeGrafter"/>
</dbReference>
<dbReference type="FunFam" id="3.30.40.10:FF:000002">
    <property type="entry name" value="Histone-lysine N-methyltransferase"/>
    <property type="match status" value="1"/>
</dbReference>
<evidence type="ECO:0000313" key="18">
    <source>
        <dbReference type="EMBL" id="KAG7160855.1"/>
    </source>
</evidence>
<dbReference type="PROSITE" id="PS51542">
    <property type="entry name" value="FYRN"/>
    <property type="match status" value="1"/>
</dbReference>
<feature type="domain" description="SET" evidence="16">
    <location>
        <begin position="2498"/>
        <end position="2613"/>
    </location>
</feature>
<dbReference type="SMART" id="SM00317">
    <property type="entry name" value="SET"/>
    <property type="match status" value="1"/>
</dbReference>
<keyword evidence="3" id="KW-0489">Methyltransferase</keyword>
<feature type="region of interest" description="Disordered" evidence="15">
    <location>
        <begin position="264"/>
        <end position="302"/>
    </location>
</feature>
<evidence type="ECO:0000256" key="1">
    <source>
        <dbReference type="ARBA" id="ARBA00004123"/>
    </source>
</evidence>
<feature type="region of interest" description="Disordered" evidence="15">
    <location>
        <begin position="1730"/>
        <end position="1772"/>
    </location>
</feature>
<keyword evidence="10" id="KW-0156">Chromatin regulator</keyword>
<proteinExistence type="predicted"/>
<dbReference type="InterPro" id="IPR013083">
    <property type="entry name" value="Znf_RING/FYVE/PHD"/>
</dbReference>
<evidence type="ECO:0000256" key="11">
    <source>
        <dbReference type="ARBA" id="ARBA00023015"/>
    </source>
</evidence>
<dbReference type="Pfam" id="PF05964">
    <property type="entry name" value="FYRN"/>
    <property type="match status" value="1"/>
</dbReference>
<evidence type="ECO:0000256" key="5">
    <source>
        <dbReference type="ARBA" id="ARBA00022691"/>
    </source>
</evidence>
<comment type="caution">
    <text evidence="18">The sequence shown here is derived from an EMBL/GenBank/DDBJ whole genome shotgun (WGS) entry which is preliminary data.</text>
</comment>
<feature type="region of interest" description="Disordered" evidence="15">
    <location>
        <begin position="327"/>
        <end position="361"/>
    </location>
</feature>
<feature type="compositionally biased region" description="Low complexity" evidence="15">
    <location>
        <begin position="576"/>
        <end position="593"/>
    </location>
</feature>
<evidence type="ECO:0000256" key="2">
    <source>
        <dbReference type="ARBA" id="ARBA00022553"/>
    </source>
</evidence>
<keyword evidence="2" id="KW-0597">Phosphoprotein</keyword>
<keyword evidence="14" id="KW-0175">Coiled coil</keyword>
<evidence type="ECO:0000256" key="15">
    <source>
        <dbReference type="SAM" id="MobiDB-lite"/>
    </source>
</evidence>
<keyword evidence="4" id="KW-0808">Transferase</keyword>
<dbReference type="PROSITE" id="PS51805">
    <property type="entry name" value="EPHD"/>
    <property type="match status" value="1"/>
</dbReference>
<dbReference type="GO" id="GO:0003713">
    <property type="term" value="F:transcription coactivator activity"/>
    <property type="evidence" value="ECO:0007669"/>
    <property type="project" value="TreeGrafter"/>
</dbReference>
<evidence type="ECO:0000256" key="13">
    <source>
        <dbReference type="ARBA" id="ARBA00023242"/>
    </source>
</evidence>
<evidence type="ECO:0000256" key="7">
    <source>
        <dbReference type="ARBA" id="ARBA00022737"/>
    </source>
</evidence>
<dbReference type="FunFam" id="3.30.160.360:FF:000001">
    <property type="entry name" value="Histone-lysine N-methyltransferase"/>
    <property type="match status" value="1"/>
</dbReference>
<dbReference type="Gene3D" id="3.30.160.360">
    <property type="match status" value="1"/>
</dbReference>
<dbReference type="SMART" id="SM00541">
    <property type="entry name" value="FYRN"/>
    <property type="match status" value="1"/>
</dbReference>
<name>A0A8J5JSA9_HOMAM</name>
<feature type="domain" description="PHD-type" evidence="17">
    <location>
        <begin position="2119"/>
        <end position="2227"/>
    </location>
</feature>
<feature type="coiled-coil region" evidence="14">
    <location>
        <begin position="171"/>
        <end position="223"/>
    </location>
</feature>
<evidence type="ECO:0000256" key="3">
    <source>
        <dbReference type="ARBA" id="ARBA00022603"/>
    </source>
</evidence>
<dbReference type="GO" id="GO:0005700">
    <property type="term" value="C:polytene chromosome"/>
    <property type="evidence" value="ECO:0007669"/>
    <property type="project" value="UniProtKB-ARBA"/>
</dbReference>